<dbReference type="NCBIfam" id="TIGR01280">
    <property type="entry name" value="xseB"/>
    <property type="match status" value="1"/>
</dbReference>
<keyword evidence="5 6" id="KW-0269">Exonuclease</keyword>
<sequence length="89" mass="9708">MADTPATAAPVAKEDVTKLSFEEALEELKDIVKRLESGEGRLDEAIEAYERGANLKQQCEKKLQEAQAKIERIGLGSDGTPTTSPFESQ</sequence>
<comment type="caution">
    <text evidence="8">The sequence shown here is derived from an EMBL/GenBank/DDBJ whole genome shotgun (WGS) entry which is preliminary data.</text>
</comment>
<organism evidence="8 9">
    <name type="scientific">Aquibaculum arenosum</name>
    <dbReference type="NCBI Taxonomy" id="3032591"/>
    <lineage>
        <taxon>Bacteria</taxon>
        <taxon>Pseudomonadati</taxon>
        <taxon>Pseudomonadota</taxon>
        <taxon>Alphaproteobacteria</taxon>
        <taxon>Rhodospirillales</taxon>
        <taxon>Rhodovibrionaceae</taxon>
        <taxon>Aquibaculum</taxon>
    </lineage>
</organism>
<dbReference type="HAMAP" id="MF_00337">
    <property type="entry name" value="Exonuc_7_S"/>
    <property type="match status" value="1"/>
</dbReference>
<comment type="subcellular location">
    <subcellularLocation>
        <location evidence="6">Cytoplasm</location>
    </subcellularLocation>
</comment>
<evidence type="ECO:0000256" key="7">
    <source>
        <dbReference type="SAM" id="Coils"/>
    </source>
</evidence>
<comment type="function">
    <text evidence="6">Bidirectionally degrades single-stranded DNA into large acid-insoluble oligonucleotides, which are then degraded further into small acid-soluble oligonucleotides.</text>
</comment>
<dbReference type="SUPFAM" id="SSF116842">
    <property type="entry name" value="XseB-like"/>
    <property type="match status" value="1"/>
</dbReference>
<feature type="coiled-coil region" evidence="7">
    <location>
        <begin position="18"/>
        <end position="69"/>
    </location>
</feature>
<dbReference type="EMBL" id="JARHUD010000005">
    <property type="protein sequence ID" value="MDF2096240.1"/>
    <property type="molecule type" value="Genomic_DNA"/>
</dbReference>
<comment type="subunit">
    <text evidence="6">Heterooligomer composed of large and small subunits.</text>
</comment>
<accession>A0ABT5YMQ0</accession>
<reference evidence="8 9" key="1">
    <citation type="submission" date="2023-03" db="EMBL/GenBank/DDBJ databases">
        <title>Fodinicurvata sp. CAU 1616 isolated from sea sendiment.</title>
        <authorList>
            <person name="Kim W."/>
        </authorList>
    </citation>
    <scope>NUCLEOTIDE SEQUENCE [LARGE SCALE GENOMIC DNA]</scope>
    <source>
        <strain evidence="8 9">CAU 1616</strain>
    </source>
</reference>
<evidence type="ECO:0000256" key="5">
    <source>
        <dbReference type="ARBA" id="ARBA00022839"/>
    </source>
</evidence>
<dbReference type="GO" id="GO:0008855">
    <property type="term" value="F:exodeoxyribonuclease VII activity"/>
    <property type="evidence" value="ECO:0007669"/>
    <property type="project" value="UniProtKB-EC"/>
</dbReference>
<protein>
    <recommendedName>
        <fullName evidence="6">Exodeoxyribonuclease 7 small subunit</fullName>
        <ecNumber evidence="6">3.1.11.6</ecNumber>
    </recommendedName>
    <alternativeName>
        <fullName evidence="6">Exodeoxyribonuclease VII small subunit</fullName>
        <shortName evidence="6">Exonuclease VII small subunit</shortName>
    </alternativeName>
</protein>
<dbReference type="InterPro" id="IPR003761">
    <property type="entry name" value="Exonuc_VII_S"/>
</dbReference>
<dbReference type="Gene3D" id="1.10.287.1040">
    <property type="entry name" value="Exonuclease VII, small subunit"/>
    <property type="match status" value="1"/>
</dbReference>
<dbReference type="PANTHER" id="PTHR34137:SF1">
    <property type="entry name" value="EXODEOXYRIBONUCLEASE 7 SMALL SUBUNIT"/>
    <property type="match status" value="1"/>
</dbReference>
<evidence type="ECO:0000256" key="2">
    <source>
        <dbReference type="ARBA" id="ARBA00022490"/>
    </source>
</evidence>
<comment type="catalytic activity">
    <reaction evidence="6">
        <text>Exonucleolytic cleavage in either 5'- to 3'- or 3'- to 5'-direction to yield nucleoside 5'-phosphates.</text>
        <dbReference type="EC" id="3.1.11.6"/>
    </reaction>
</comment>
<proteinExistence type="inferred from homology"/>
<dbReference type="Proteomes" id="UP001215503">
    <property type="component" value="Unassembled WGS sequence"/>
</dbReference>
<comment type="similarity">
    <text evidence="1 6">Belongs to the XseB family.</text>
</comment>
<dbReference type="NCBIfam" id="NF002139">
    <property type="entry name" value="PRK00977.1-3"/>
    <property type="match status" value="1"/>
</dbReference>
<evidence type="ECO:0000256" key="4">
    <source>
        <dbReference type="ARBA" id="ARBA00022801"/>
    </source>
</evidence>
<evidence type="ECO:0000313" key="8">
    <source>
        <dbReference type="EMBL" id="MDF2096240.1"/>
    </source>
</evidence>
<evidence type="ECO:0000256" key="6">
    <source>
        <dbReference type="HAMAP-Rule" id="MF_00337"/>
    </source>
</evidence>
<dbReference type="RefSeq" id="WP_275822459.1">
    <property type="nucleotide sequence ID" value="NZ_JARHUD010000005.1"/>
</dbReference>
<keyword evidence="9" id="KW-1185">Reference proteome</keyword>
<keyword evidence="3 6" id="KW-0540">Nuclease</keyword>
<evidence type="ECO:0000256" key="3">
    <source>
        <dbReference type="ARBA" id="ARBA00022722"/>
    </source>
</evidence>
<keyword evidence="7" id="KW-0175">Coiled coil</keyword>
<name>A0ABT5YMQ0_9PROT</name>
<keyword evidence="2 6" id="KW-0963">Cytoplasm</keyword>
<dbReference type="PANTHER" id="PTHR34137">
    <property type="entry name" value="EXODEOXYRIBONUCLEASE 7 SMALL SUBUNIT"/>
    <property type="match status" value="1"/>
</dbReference>
<gene>
    <name evidence="6" type="primary">xseB</name>
    <name evidence="8" type="ORF">P2G67_09660</name>
</gene>
<evidence type="ECO:0000313" key="9">
    <source>
        <dbReference type="Proteomes" id="UP001215503"/>
    </source>
</evidence>
<dbReference type="EC" id="3.1.11.6" evidence="6"/>
<evidence type="ECO:0000256" key="1">
    <source>
        <dbReference type="ARBA" id="ARBA00009998"/>
    </source>
</evidence>
<keyword evidence="4 6" id="KW-0378">Hydrolase</keyword>
<dbReference type="InterPro" id="IPR037004">
    <property type="entry name" value="Exonuc_VII_ssu_sf"/>
</dbReference>
<dbReference type="Pfam" id="PF02609">
    <property type="entry name" value="Exonuc_VII_S"/>
    <property type="match status" value="1"/>
</dbReference>